<dbReference type="AlphaFoldDB" id="A0A327Z3W2"/>
<dbReference type="OrthoDB" id="9795011at2"/>
<dbReference type="PANTHER" id="PTHR30055:SF234">
    <property type="entry name" value="HTH-TYPE TRANSCRIPTIONAL REGULATOR BETI"/>
    <property type="match status" value="1"/>
</dbReference>
<keyword evidence="7" id="KW-1185">Reference proteome</keyword>
<evidence type="ECO:0000259" key="5">
    <source>
        <dbReference type="Pfam" id="PF21597"/>
    </source>
</evidence>
<organism evidence="6 7">
    <name type="scientific">Actinoplanes lutulentus</name>
    <dbReference type="NCBI Taxonomy" id="1287878"/>
    <lineage>
        <taxon>Bacteria</taxon>
        <taxon>Bacillati</taxon>
        <taxon>Actinomycetota</taxon>
        <taxon>Actinomycetes</taxon>
        <taxon>Micromonosporales</taxon>
        <taxon>Micromonosporaceae</taxon>
        <taxon>Actinoplanes</taxon>
    </lineage>
</organism>
<dbReference type="InterPro" id="IPR050109">
    <property type="entry name" value="HTH-type_TetR-like_transc_reg"/>
</dbReference>
<keyword evidence="2" id="KW-0238">DNA-binding</keyword>
<dbReference type="PANTHER" id="PTHR30055">
    <property type="entry name" value="HTH-TYPE TRANSCRIPTIONAL REGULATOR RUTR"/>
    <property type="match status" value="1"/>
</dbReference>
<dbReference type="InterPro" id="IPR036271">
    <property type="entry name" value="Tet_transcr_reg_TetR-rel_C_sf"/>
</dbReference>
<dbReference type="Proteomes" id="UP000249341">
    <property type="component" value="Unassembled WGS sequence"/>
</dbReference>
<dbReference type="GO" id="GO:0000976">
    <property type="term" value="F:transcription cis-regulatory region binding"/>
    <property type="evidence" value="ECO:0007669"/>
    <property type="project" value="TreeGrafter"/>
</dbReference>
<dbReference type="GO" id="GO:0003700">
    <property type="term" value="F:DNA-binding transcription factor activity"/>
    <property type="evidence" value="ECO:0007669"/>
    <property type="project" value="TreeGrafter"/>
</dbReference>
<dbReference type="Gene3D" id="1.10.357.10">
    <property type="entry name" value="Tetracycline Repressor, domain 2"/>
    <property type="match status" value="1"/>
</dbReference>
<dbReference type="EMBL" id="QLMJ01000021">
    <property type="protein sequence ID" value="RAK27935.1"/>
    <property type="molecule type" value="Genomic_DNA"/>
</dbReference>
<accession>A0A327Z3W2</accession>
<dbReference type="Pfam" id="PF21597">
    <property type="entry name" value="TetR_C_43"/>
    <property type="match status" value="1"/>
</dbReference>
<evidence type="ECO:0000256" key="2">
    <source>
        <dbReference type="ARBA" id="ARBA00023125"/>
    </source>
</evidence>
<feature type="domain" description="Transcriptional regulator SbtR-like C-terminal" evidence="5">
    <location>
        <begin position="85"/>
        <end position="187"/>
    </location>
</feature>
<proteinExistence type="predicted"/>
<evidence type="ECO:0000313" key="6">
    <source>
        <dbReference type="EMBL" id="RAK27935.1"/>
    </source>
</evidence>
<sequence>MTSVPLRKDAARNWQQIVEVGRRFVDEGVPLRLNDVAREASIGVATVYRHFPTTETLLETVARPGLENLVTEANRALGADDAWDAFAGFLLAGIDIQLADASVQPVFAASTHALPETAELVGRLHAASGELLGRAQASGVVRPDLTSQDVVRLMCGVVFAATVHASPGERAGLTRRYLDMVLAGLRASAQSASSVAPRP</sequence>
<dbReference type="InterPro" id="IPR001647">
    <property type="entry name" value="HTH_TetR"/>
</dbReference>
<keyword evidence="3" id="KW-0804">Transcription</keyword>
<evidence type="ECO:0000313" key="7">
    <source>
        <dbReference type="Proteomes" id="UP000249341"/>
    </source>
</evidence>
<dbReference type="SUPFAM" id="SSF48498">
    <property type="entry name" value="Tetracyclin repressor-like, C-terminal domain"/>
    <property type="match status" value="1"/>
</dbReference>
<name>A0A327Z3W2_9ACTN</name>
<evidence type="ECO:0000256" key="3">
    <source>
        <dbReference type="ARBA" id="ARBA00023163"/>
    </source>
</evidence>
<feature type="domain" description="HTH tetR-type" evidence="4">
    <location>
        <begin position="31"/>
        <end position="59"/>
    </location>
</feature>
<reference evidence="6 7" key="1">
    <citation type="submission" date="2018-06" db="EMBL/GenBank/DDBJ databases">
        <title>Genomic Encyclopedia of Type Strains, Phase III (KMG-III): the genomes of soil and plant-associated and newly described type strains.</title>
        <authorList>
            <person name="Whitman W."/>
        </authorList>
    </citation>
    <scope>NUCLEOTIDE SEQUENCE [LARGE SCALE GENOMIC DNA]</scope>
    <source>
        <strain evidence="6 7">CGMCC 4.7090</strain>
    </source>
</reference>
<gene>
    <name evidence="6" type="ORF">B0I29_12131</name>
</gene>
<evidence type="ECO:0000259" key="4">
    <source>
        <dbReference type="Pfam" id="PF00440"/>
    </source>
</evidence>
<evidence type="ECO:0000256" key="1">
    <source>
        <dbReference type="ARBA" id="ARBA00023015"/>
    </source>
</evidence>
<dbReference type="Pfam" id="PF00440">
    <property type="entry name" value="TetR_N"/>
    <property type="match status" value="1"/>
</dbReference>
<dbReference type="InterPro" id="IPR049445">
    <property type="entry name" value="TetR_SbtR-like_C"/>
</dbReference>
<keyword evidence="1" id="KW-0805">Transcription regulation</keyword>
<comment type="caution">
    <text evidence="6">The sequence shown here is derived from an EMBL/GenBank/DDBJ whole genome shotgun (WGS) entry which is preliminary data.</text>
</comment>
<dbReference type="InterPro" id="IPR009057">
    <property type="entry name" value="Homeodomain-like_sf"/>
</dbReference>
<protein>
    <submittedName>
        <fullName evidence="6">TetR family transcriptional regulator</fullName>
    </submittedName>
</protein>
<dbReference type="RefSeq" id="WP_111653566.1">
    <property type="nucleotide sequence ID" value="NZ_JACHWI010000012.1"/>
</dbReference>
<dbReference type="SUPFAM" id="SSF46689">
    <property type="entry name" value="Homeodomain-like"/>
    <property type="match status" value="1"/>
</dbReference>